<dbReference type="GO" id="GO:0016020">
    <property type="term" value="C:membrane"/>
    <property type="evidence" value="ECO:0007669"/>
    <property type="project" value="UniProtKB-SubCell"/>
</dbReference>
<feature type="domain" description="Cytochrome C biogenesis protein transmembrane" evidence="8">
    <location>
        <begin position="11"/>
        <end position="222"/>
    </location>
</feature>
<evidence type="ECO:0000256" key="2">
    <source>
        <dbReference type="ARBA" id="ARBA00006143"/>
    </source>
</evidence>
<name>A0A364NUX6_9PROT</name>
<keyword evidence="10" id="KW-1185">Reference proteome</keyword>
<feature type="transmembrane region" description="Helical" evidence="7">
    <location>
        <begin position="6"/>
        <end position="39"/>
    </location>
</feature>
<dbReference type="GO" id="GO:0017004">
    <property type="term" value="P:cytochrome complex assembly"/>
    <property type="evidence" value="ECO:0007669"/>
    <property type="project" value="UniProtKB-KW"/>
</dbReference>
<evidence type="ECO:0000256" key="1">
    <source>
        <dbReference type="ARBA" id="ARBA00004141"/>
    </source>
</evidence>
<sequence length="241" mass="25400">MNPFEISYAGAVMAGALSFLSPCVLPLIPAYLCFLGGVGLDEVRAGAGRRVIPAALAFVAGFSTVFIAMGATASALNRLITDNMTWLSMVAGVVIIIFGLHYMGAIRLSFLNYDKRVQVEARPAGLLGAYVLGLAFAFGWTPCVGPILATILMIAAGKDSVGEGVALLSAYAAGLGVPFLLAALAARPFMGFLTRFRRYMRMVEMGIGGLLIATGALIMLGRLNEVGQWLMETVPAFQRLG</sequence>
<feature type="transmembrane region" description="Helical" evidence="7">
    <location>
        <begin position="127"/>
        <end position="156"/>
    </location>
</feature>
<keyword evidence="5 7" id="KW-1133">Transmembrane helix</keyword>
<feature type="transmembrane region" description="Helical" evidence="7">
    <location>
        <begin position="85"/>
        <end position="106"/>
    </location>
</feature>
<dbReference type="EMBL" id="PGTO01000016">
    <property type="protein sequence ID" value="RAU20862.1"/>
    <property type="molecule type" value="Genomic_DNA"/>
</dbReference>
<dbReference type="OrthoDB" id="9803065at2"/>
<proteinExistence type="inferred from homology"/>
<evidence type="ECO:0000313" key="10">
    <source>
        <dbReference type="Proteomes" id="UP000251075"/>
    </source>
</evidence>
<evidence type="ECO:0000259" key="8">
    <source>
        <dbReference type="Pfam" id="PF02683"/>
    </source>
</evidence>
<dbReference type="AlphaFoldDB" id="A0A364NUX6"/>
<evidence type="ECO:0000256" key="5">
    <source>
        <dbReference type="ARBA" id="ARBA00022989"/>
    </source>
</evidence>
<comment type="caution">
    <text evidence="9">The sequence shown here is derived from an EMBL/GenBank/DDBJ whole genome shotgun (WGS) entry which is preliminary data.</text>
</comment>
<evidence type="ECO:0000256" key="3">
    <source>
        <dbReference type="ARBA" id="ARBA00022692"/>
    </source>
</evidence>
<evidence type="ECO:0000256" key="6">
    <source>
        <dbReference type="ARBA" id="ARBA00023136"/>
    </source>
</evidence>
<comment type="similarity">
    <text evidence="2">Belongs to the DsbD family.</text>
</comment>
<evidence type="ECO:0000313" key="9">
    <source>
        <dbReference type="EMBL" id="RAU20862.1"/>
    </source>
</evidence>
<gene>
    <name evidence="9" type="ORF">CU669_16460</name>
</gene>
<dbReference type="PANTHER" id="PTHR31272:SF4">
    <property type="entry name" value="CYTOCHROME C-TYPE BIOGENESIS PROTEIN HI_1454-RELATED"/>
    <property type="match status" value="1"/>
</dbReference>
<organism evidence="9 10">
    <name type="scientific">Paramagnetospirillum kuznetsovii</name>
    <dbReference type="NCBI Taxonomy" id="2053833"/>
    <lineage>
        <taxon>Bacteria</taxon>
        <taxon>Pseudomonadati</taxon>
        <taxon>Pseudomonadota</taxon>
        <taxon>Alphaproteobacteria</taxon>
        <taxon>Rhodospirillales</taxon>
        <taxon>Magnetospirillaceae</taxon>
        <taxon>Paramagnetospirillum</taxon>
    </lineage>
</organism>
<dbReference type="RefSeq" id="WP_112146690.1">
    <property type="nucleotide sequence ID" value="NZ_PGTO01000016.1"/>
</dbReference>
<evidence type="ECO:0000256" key="7">
    <source>
        <dbReference type="SAM" id="Phobius"/>
    </source>
</evidence>
<dbReference type="InterPro" id="IPR003834">
    <property type="entry name" value="Cyt_c_assmbl_TM_dom"/>
</dbReference>
<dbReference type="Proteomes" id="UP000251075">
    <property type="component" value="Unassembled WGS sequence"/>
</dbReference>
<feature type="transmembrane region" description="Helical" evidence="7">
    <location>
        <begin position="51"/>
        <end position="73"/>
    </location>
</feature>
<keyword evidence="3 7" id="KW-0812">Transmembrane</keyword>
<reference evidence="9 10" key="1">
    <citation type="submission" date="2017-11" db="EMBL/GenBank/DDBJ databases">
        <title>Draft genome sequence of magnetotactic bacterium Magnetospirillum kuznetsovii LBB-42.</title>
        <authorList>
            <person name="Grouzdev D.S."/>
            <person name="Rysina M.S."/>
            <person name="Baslerov R.V."/>
            <person name="Koziaeva V."/>
        </authorList>
    </citation>
    <scope>NUCLEOTIDE SEQUENCE [LARGE SCALE GENOMIC DNA]</scope>
    <source>
        <strain evidence="9 10">LBB-42</strain>
    </source>
</reference>
<dbReference type="InterPro" id="IPR051790">
    <property type="entry name" value="Cytochrome_c-biogenesis_DsbD"/>
</dbReference>
<feature type="transmembrane region" description="Helical" evidence="7">
    <location>
        <begin position="168"/>
        <end position="190"/>
    </location>
</feature>
<dbReference type="PANTHER" id="PTHR31272">
    <property type="entry name" value="CYTOCHROME C-TYPE BIOGENESIS PROTEIN HI_1454-RELATED"/>
    <property type="match status" value="1"/>
</dbReference>
<accession>A0A364NUX6</accession>
<dbReference type="Pfam" id="PF02683">
    <property type="entry name" value="DsbD_TM"/>
    <property type="match status" value="1"/>
</dbReference>
<keyword evidence="6 7" id="KW-0472">Membrane</keyword>
<evidence type="ECO:0000256" key="4">
    <source>
        <dbReference type="ARBA" id="ARBA00022748"/>
    </source>
</evidence>
<comment type="subcellular location">
    <subcellularLocation>
        <location evidence="1">Membrane</location>
        <topology evidence="1">Multi-pass membrane protein</topology>
    </subcellularLocation>
</comment>
<feature type="transmembrane region" description="Helical" evidence="7">
    <location>
        <begin position="202"/>
        <end position="221"/>
    </location>
</feature>
<keyword evidence="4" id="KW-0201">Cytochrome c-type biogenesis</keyword>
<protein>
    <submittedName>
        <fullName evidence="9">Cytochrome C biogenesis protein</fullName>
    </submittedName>
</protein>